<accession>X0UKN5</accession>
<feature type="non-terminal residue" evidence="1">
    <location>
        <position position="1"/>
    </location>
</feature>
<comment type="caution">
    <text evidence="1">The sequence shown here is derived from an EMBL/GenBank/DDBJ whole genome shotgun (WGS) entry which is preliminary data.</text>
</comment>
<evidence type="ECO:0000313" key="1">
    <source>
        <dbReference type="EMBL" id="GAG06175.1"/>
    </source>
</evidence>
<dbReference type="EMBL" id="BARS01028244">
    <property type="protein sequence ID" value="GAG06175.1"/>
    <property type="molecule type" value="Genomic_DNA"/>
</dbReference>
<name>X0UKN5_9ZZZZ</name>
<organism evidence="1">
    <name type="scientific">marine sediment metagenome</name>
    <dbReference type="NCBI Taxonomy" id="412755"/>
    <lineage>
        <taxon>unclassified sequences</taxon>
        <taxon>metagenomes</taxon>
        <taxon>ecological metagenomes</taxon>
    </lineage>
</organism>
<gene>
    <name evidence="1" type="ORF">S01H1_44283</name>
</gene>
<reference evidence="1" key="1">
    <citation type="journal article" date="2014" name="Front. Microbiol.">
        <title>High frequency of phylogenetically diverse reductive dehalogenase-homologous genes in deep subseafloor sedimentary metagenomes.</title>
        <authorList>
            <person name="Kawai M."/>
            <person name="Futagami T."/>
            <person name="Toyoda A."/>
            <person name="Takaki Y."/>
            <person name="Nishi S."/>
            <person name="Hori S."/>
            <person name="Arai W."/>
            <person name="Tsubouchi T."/>
            <person name="Morono Y."/>
            <person name="Uchiyama I."/>
            <person name="Ito T."/>
            <person name="Fujiyama A."/>
            <person name="Inagaki F."/>
            <person name="Takami H."/>
        </authorList>
    </citation>
    <scope>NUCLEOTIDE SEQUENCE</scope>
    <source>
        <strain evidence="1">Expedition CK06-06</strain>
    </source>
</reference>
<dbReference type="AlphaFoldDB" id="X0UKN5"/>
<sequence>GALDGHEGCAGGNERMTTYEEFRKKHPWLLRWEGFKLTVSEWWHGLWR</sequence>
<protein>
    <submittedName>
        <fullName evidence="1">Uncharacterized protein</fullName>
    </submittedName>
</protein>
<proteinExistence type="predicted"/>